<reference evidence="2" key="1">
    <citation type="submission" date="2013-07" db="EMBL/GenBank/DDBJ databases">
        <title>Midgut Transcriptome Profiling of Anoplphora glabripennis, a Lignocellulose Degrading, Wood-Boring Cerambycid.</title>
        <authorList>
            <person name="Scully E.D."/>
            <person name="Hoover K."/>
            <person name="Carlson J.E."/>
            <person name="Tien M."/>
            <person name="Geib S.M."/>
        </authorList>
    </citation>
    <scope>NUCLEOTIDE SEQUENCE</scope>
</reference>
<protein>
    <recommendedName>
        <fullName evidence="1">DUF4817 domain-containing protein</fullName>
    </recommendedName>
</protein>
<dbReference type="EMBL" id="GALX01001155">
    <property type="protein sequence ID" value="JAB67311.1"/>
    <property type="molecule type" value="Transcribed_RNA"/>
</dbReference>
<sequence length="140" mass="16038">MKVYSTTEIVDMMSTIGECYENCFLASRVYAQKYPDRIHPNKKVFERLLARFRATGGTAYNKQRKPKRVTDNEENEFMVLGLVVENPNTSTRKIAREADISRTSVRRILKKHSTIPSTSSFTKICMSRIFNDGLTSAYGL</sequence>
<proteinExistence type="predicted"/>
<organism evidence="2">
    <name type="scientific">Anoplophora glabripennis</name>
    <name type="common">Asian longhorn beetle</name>
    <name type="synonym">Anoplophora nobilis</name>
    <dbReference type="NCBI Taxonomy" id="217634"/>
    <lineage>
        <taxon>Eukaryota</taxon>
        <taxon>Metazoa</taxon>
        <taxon>Ecdysozoa</taxon>
        <taxon>Arthropoda</taxon>
        <taxon>Hexapoda</taxon>
        <taxon>Insecta</taxon>
        <taxon>Pterygota</taxon>
        <taxon>Neoptera</taxon>
        <taxon>Endopterygota</taxon>
        <taxon>Coleoptera</taxon>
        <taxon>Polyphaga</taxon>
        <taxon>Cucujiformia</taxon>
        <taxon>Chrysomeloidea</taxon>
        <taxon>Cerambycidae</taxon>
        <taxon>Lamiinae</taxon>
        <taxon>Lamiini</taxon>
        <taxon>Anoplophora</taxon>
    </lineage>
</organism>
<dbReference type="Pfam" id="PF16087">
    <property type="entry name" value="DUF4817"/>
    <property type="match status" value="1"/>
</dbReference>
<dbReference type="InterPro" id="IPR032135">
    <property type="entry name" value="DUF4817"/>
</dbReference>
<dbReference type="AlphaFoldDB" id="V5IAH9"/>
<evidence type="ECO:0000259" key="1">
    <source>
        <dbReference type="Pfam" id="PF16087"/>
    </source>
</evidence>
<accession>V5IAH9</accession>
<dbReference type="PANTHER" id="PTHR47326">
    <property type="entry name" value="TRANSPOSABLE ELEMENT TC3 TRANSPOSASE-LIKE PROTEIN"/>
    <property type="match status" value="1"/>
</dbReference>
<dbReference type="PANTHER" id="PTHR47326:SF1">
    <property type="entry name" value="HTH PSQ-TYPE DOMAIN-CONTAINING PROTEIN"/>
    <property type="match status" value="1"/>
</dbReference>
<name>V5IAH9_ANOGL</name>
<dbReference type="Pfam" id="PF13412">
    <property type="entry name" value="HTH_24"/>
    <property type="match status" value="1"/>
</dbReference>
<evidence type="ECO:0000313" key="2">
    <source>
        <dbReference type="EMBL" id="JAB67311.1"/>
    </source>
</evidence>
<feature type="domain" description="DUF4817" evidence="1">
    <location>
        <begin position="7"/>
        <end position="57"/>
    </location>
</feature>